<evidence type="ECO:0000313" key="1">
    <source>
        <dbReference type="EMBL" id="SVD67211.1"/>
    </source>
</evidence>
<accession>A0A382XA67</accession>
<organism evidence="1">
    <name type="scientific">marine metagenome</name>
    <dbReference type="NCBI Taxonomy" id="408172"/>
    <lineage>
        <taxon>unclassified sequences</taxon>
        <taxon>metagenomes</taxon>
        <taxon>ecological metagenomes</taxon>
    </lineage>
</organism>
<reference evidence="1" key="1">
    <citation type="submission" date="2018-05" db="EMBL/GenBank/DDBJ databases">
        <authorList>
            <person name="Lanie J.A."/>
            <person name="Ng W.-L."/>
            <person name="Kazmierczak K.M."/>
            <person name="Andrzejewski T.M."/>
            <person name="Davidsen T.M."/>
            <person name="Wayne K.J."/>
            <person name="Tettelin H."/>
            <person name="Glass J.I."/>
            <person name="Rusch D."/>
            <person name="Podicherti R."/>
            <person name="Tsui H.-C.T."/>
            <person name="Winkler M.E."/>
        </authorList>
    </citation>
    <scope>NUCLEOTIDE SEQUENCE</scope>
</reference>
<gene>
    <name evidence="1" type="ORF">METZ01_LOCUS420065</name>
</gene>
<proteinExistence type="predicted"/>
<feature type="non-terminal residue" evidence="1">
    <location>
        <position position="31"/>
    </location>
</feature>
<dbReference type="EMBL" id="UINC01165681">
    <property type="protein sequence ID" value="SVD67211.1"/>
    <property type="molecule type" value="Genomic_DNA"/>
</dbReference>
<dbReference type="AlphaFoldDB" id="A0A382XA67"/>
<sequence>MGLALPAQPGFVVNENLDELAELTRSTGSVV</sequence>
<name>A0A382XA67_9ZZZZ</name>
<protein>
    <submittedName>
        <fullName evidence="1">Uncharacterized protein</fullName>
    </submittedName>
</protein>